<comment type="subcellular location">
    <subcellularLocation>
        <location evidence="1 11">Cytoplasm</location>
    </subcellularLocation>
</comment>
<dbReference type="GO" id="GO:0005524">
    <property type="term" value="F:ATP binding"/>
    <property type="evidence" value="ECO:0007669"/>
    <property type="project" value="UniProtKB-KW"/>
</dbReference>
<feature type="binding site" evidence="11">
    <location>
        <position position="145"/>
    </location>
    <ligand>
        <name>ATP</name>
        <dbReference type="ChEBI" id="CHEBI:30616"/>
    </ligand>
</feature>
<dbReference type="InterPro" id="IPR036393">
    <property type="entry name" value="AceGlu_kinase-like_sf"/>
</dbReference>
<dbReference type="Proteomes" id="UP000616143">
    <property type="component" value="Unassembled WGS sequence"/>
</dbReference>
<reference evidence="15" key="2">
    <citation type="submission" date="2018-04" db="EMBL/GenBank/DDBJ databases">
        <title>Complete genome sequence of Sulfodiicoccus acidiphilus strain HS-1.</title>
        <authorList>
            <person name="Sakai H.D."/>
            <person name="Kurosawa N."/>
        </authorList>
    </citation>
    <scope>NUCLEOTIDE SEQUENCE [LARGE SCALE GENOMIC DNA]</scope>
    <source>
        <strain evidence="15">HS-1</strain>
    </source>
</reference>
<evidence type="ECO:0000256" key="4">
    <source>
        <dbReference type="ARBA" id="ARBA00022490"/>
    </source>
</evidence>
<evidence type="ECO:0000256" key="2">
    <source>
        <dbReference type="ARBA" id="ARBA00004791"/>
    </source>
</evidence>
<dbReference type="InterPro" id="IPR011818">
    <property type="entry name" value="Uridylate_kinase_arch/spir"/>
</dbReference>
<reference evidence="13" key="3">
    <citation type="journal article" date="2019" name="BMC Res. Notes">
        <title>Complete genome sequence of the Sulfodiicoccus acidiphilus strain HS-1T, the first crenarchaeon that lacks polB3, isolated from an acidic hot spring in Ohwaku-dani, Hakone, Japan.</title>
        <authorList>
            <person name="Sakai H.D."/>
            <person name="Kurosawa N."/>
        </authorList>
    </citation>
    <scope>NUCLEOTIDE SEQUENCE</scope>
    <source>
        <strain evidence="13">HS-1</strain>
    </source>
</reference>
<evidence type="ECO:0000256" key="10">
    <source>
        <dbReference type="ARBA" id="ARBA00047767"/>
    </source>
</evidence>
<evidence type="ECO:0000256" key="8">
    <source>
        <dbReference type="ARBA" id="ARBA00022840"/>
    </source>
</evidence>
<feature type="binding site" evidence="11">
    <location>
        <position position="48"/>
    </location>
    <ligand>
        <name>ATP</name>
        <dbReference type="ChEBI" id="CHEBI:30616"/>
    </ligand>
</feature>
<comment type="pathway">
    <text evidence="2 11">Pyrimidine metabolism; CTP biosynthesis via de novo pathway; UDP from UMP (UMPK route): step 1/1.</text>
</comment>
<comment type="catalytic activity">
    <reaction evidence="10 11">
        <text>UMP + ATP = UDP + ADP</text>
        <dbReference type="Rhea" id="RHEA:24400"/>
        <dbReference type="ChEBI" id="CHEBI:30616"/>
        <dbReference type="ChEBI" id="CHEBI:57865"/>
        <dbReference type="ChEBI" id="CHEBI:58223"/>
        <dbReference type="ChEBI" id="CHEBI:456216"/>
        <dbReference type="EC" id="2.7.4.22"/>
    </reaction>
</comment>
<dbReference type="PANTHER" id="PTHR42833">
    <property type="entry name" value="URIDYLATE KINASE"/>
    <property type="match status" value="1"/>
</dbReference>
<dbReference type="InterPro" id="IPR011817">
    <property type="entry name" value="Uridylate_kinase"/>
</dbReference>
<dbReference type="EMBL" id="AP018553">
    <property type="protein sequence ID" value="BBD71657.1"/>
    <property type="molecule type" value="Genomic_DNA"/>
</dbReference>
<keyword evidence="6 11" id="KW-0547">Nucleotide-binding</keyword>
<proteinExistence type="inferred from homology"/>
<dbReference type="GO" id="GO:0005737">
    <property type="term" value="C:cytoplasm"/>
    <property type="evidence" value="ECO:0007669"/>
    <property type="project" value="UniProtKB-SubCell"/>
</dbReference>
<dbReference type="FunFam" id="3.40.1160.10:FF:000030">
    <property type="entry name" value="Uridylate kinase"/>
    <property type="match status" value="1"/>
</dbReference>
<feature type="binding site" evidence="11">
    <location>
        <position position="140"/>
    </location>
    <ligand>
        <name>ATP</name>
        <dbReference type="ChEBI" id="CHEBI:30616"/>
    </ligand>
</feature>
<sequence>MSVVVKVSGKLFDEETVDSLNALREGIRGLIEEGKRVAVVTGGGATARRYIGKGRAMGANESMLDLLGVWASRLNAYLLSFSMADVSYLKVPESLEEFIHAWTSGKVVVVGGFQPGQSTAAVAALVAEASNSELLILATNVDGVYERDPRLFKDAKLIPRLTTKELSDILETSQSVNAGGYELLDPIAIKIVNRSKIKVVVMNYNKLSKLREVLKGKDISTIIEPA</sequence>
<evidence type="ECO:0000256" key="11">
    <source>
        <dbReference type="HAMAP-Rule" id="MF_01220"/>
    </source>
</evidence>
<dbReference type="SUPFAM" id="SSF53633">
    <property type="entry name" value="Carbamate kinase-like"/>
    <property type="match status" value="1"/>
</dbReference>
<reference evidence="14" key="1">
    <citation type="journal article" date="2014" name="Int. J. Syst. Evol. Microbiol.">
        <title>Complete genome sequence of Corynebacterium casei LMG S-19264T (=DSM 44701T), isolated from a smear-ripened cheese.</title>
        <authorList>
            <consortium name="US DOE Joint Genome Institute (JGI-PGF)"/>
            <person name="Walter F."/>
            <person name="Albersmeier A."/>
            <person name="Kalinowski J."/>
            <person name="Ruckert C."/>
        </authorList>
    </citation>
    <scope>NUCLEOTIDE SEQUENCE</scope>
    <source>
        <strain evidence="14">JCM 31740</strain>
    </source>
</reference>
<dbReference type="OrthoDB" id="372251at2157"/>
<feature type="binding site" evidence="11">
    <location>
        <position position="139"/>
    </location>
    <ligand>
        <name>ATP</name>
        <dbReference type="ChEBI" id="CHEBI:30616"/>
    </ligand>
</feature>
<keyword evidence="15" id="KW-1185">Reference proteome</keyword>
<dbReference type="EMBL" id="BMQS01000001">
    <property type="protein sequence ID" value="GGT86808.1"/>
    <property type="molecule type" value="Genomic_DNA"/>
</dbReference>
<feature type="domain" description="Aspartate/glutamate/uridylate kinase" evidence="12">
    <location>
        <begin position="2"/>
        <end position="203"/>
    </location>
</feature>
<dbReference type="Gene3D" id="3.40.1160.10">
    <property type="entry name" value="Acetylglutamate kinase-like"/>
    <property type="match status" value="1"/>
</dbReference>
<dbReference type="InterPro" id="IPR001048">
    <property type="entry name" value="Asp/Glu/Uridylate_kinase"/>
</dbReference>
<feature type="binding site" evidence="11">
    <location>
        <begin position="113"/>
        <end position="119"/>
    </location>
    <ligand>
        <name>UMP</name>
        <dbReference type="ChEBI" id="CHEBI:57865"/>
    </ligand>
</feature>
<feature type="binding site" evidence="11">
    <location>
        <position position="148"/>
    </location>
    <ligand>
        <name>ATP</name>
        <dbReference type="ChEBI" id="CHEBI:30616"/>
    </ligand>
</feature>
<dbReference type="GO" id="GO:0033862">
    <property type="term" value="F:UMP kinase activity"/>
    <property type="evidence" value="ECO:0007669"/>
    <property type="project" value="UniProtKB-EC"/>
</dbReference>
<dbReference type="RefSeq" id="WP_126448993.1">
    <property type="nucleotide sequence ID" value="NZ_AP018553.1"/>
</dbReference>
<dbReference type="KEGG" id="sacd:HS1genome_0046"/>
<keyword evidence="7 11" id="KW-0418">Kinase</keyword>
<keyword evidence="4 11" id="KW-0963">Cytoplasm</keyword>
<feature type="binding site" evidence="11">
    <location>
        <position position="65"/>
    </location>
    <ligand>
        <name>UMP</name>
        <dbReference type="ChEBI" id="CHEBI:57865"/>
    </ligand>
</feature>
<organism evidence="13 15">
    <name type="scientific">Sulfodiicoccus acidiphilus</name>
    <dbReference type="NCBI Taxonomy" id="1670455"/>
    <lineage>
        <taxon>Archaea</taxon>
        <taxon>Thermoproteota</taxon>
        <taxon>Thermoprotei</taxon>
        <taxon>Sulfolobales</taxon>
        <taxon>Sulfolobaceae</taxon>
        <taxon>Sulfodiicoccus</taxon>
    </lineage>
</organism>
<keyword evidence="5 11" id="KW-0808">Transferase</keyword>
<keyword evidence="8 11" id="KW-0067">ATP-binding</keyword>
<feature type="binding site" evidence="11">
    <location>
        <begin position="6"/>
        <end position="10"/>
    </location>
    <ligand>
        <name>ATP</name>
        <dbReference type="ChEBI" id="CHEBI:30616"/>
    </ligand>
</feature>
<dbReference type="GO" id="GO:0044210">
    <property type="term" value="P:'de novo' CTP biosynthetic process"/>
    <property type="evidence" value="ECO:0007669"/>
    <property type="project" value="UniProtKB-UniRule"/>
</dbReference>
<dbReference type="GeneID" id="38665531"/>
<evidence type="ECO:0000259" key="12">
    <source>
        <dbReference type="Pfam" id="PF00696"/>
    </source>
</evidence>
<comment type="subunit">
    <text evidence="11">Homohexamer.</text>
</comment>
<feature type="binding site" evidence="11">
    <location>
        <position position="44"/>
    </location>
    <ligand>
        <name>ATP</name>
        <dbReference type="ChEBI" id="CHEBI:30616"/>
    </ligand>
</feature>
<dbReference type="EC" id="2.7.4.22" evidence="11"/>
<dbReference type="PANTHER" id="PTHR42833:SF4">
    <property type="entry name" value="URIDYLATE KINASE PUMPKIN, CHLOROPLASTIC"/>
    <property type="match status" value="1"/>
</dbReference>
<protein>
    <recommendedName>
        <fullName evidence="11">Uridylate kinase</fullName>
        <shortName evidence="11">UK</shortName>
        <ecNumber evidence="11">2.7.4.22</ecNumber>
    </recommendedName>
    <alternativeName>
        <fullName evidence="11">Uridine monophosphate kinase</fullName>
        <shortName evidence="11">UMP kinase</shortName>
        <shortName evidence="11">UMPK</shortName>
    </alternativeName>
</protein>
<evidence type="ECO:0000256" key="3">
    <source>
        <dbReference type="ARBA" id="ARBA00007614"/>
    </source>
</evidence>
<accession>A0A348B0F5</accession>
<evidence type="ECO:0000256" key="7">
    <source>
        <dbReference type="ARBA" id="ARBA00022777"/>
    </source>
</evidence>
<keyword evidence="9 11" id="KW-0665">Pyrimidine biosynthesis</keyword>
<name>A0A348B0F5_9CREN</name>
<dbReference type="UniPathway" id="UPA00159">
    <property type="reaction ID" value="UER00275"/>
</dbReference>
<dbReference type="GO" id="GO:0006225">
    <property type="term" value="P:UDP biosynthetic process"/>
    <property type="evidence" value="ECO:0007669"/>
    <property type="project" value="TreeGrafter"/>
</dbReference>
<feature type="binding site" evidence="11">
    <location>
        <position position="43"/>
    </location>
    <ligand>
        <name>UMP</name>
        <dbReference type="ChEBI" id="CHEBI:57865"/>
    </ligand>
</feature>
<dbReference type="NCBIfam" id="TIGR02076">
    <property type="entry name" value="pyrH_arch"/>
    <property type="match status" value="1"/>
</dbReference>
<evidence type="ECO:0000313" key="14">
    <source>
        <dbReference type="EMBL" id="GGT86808.1"/>
    </source>
</evidence>
<dbReference type="PIRSF" id="PIRSF005650">
    <property type="entry name" value="Uridylate_kin"/>
    <property type="match status" value="1"/>
</dbReference>
<comment type="activity regulation">
    <text evidence="11">Inhibited by UTP.</text>
</comment>
<comment type="function">
    <text evidence="11">Catalyzes the reversible phosphorylation of UMP to UDP.</text>
</comment>
<gene>
    <name evidence="11" type="primary">pyrH</name>
    <name evidence="14" type="ORF">GCM10007116_01000</name>
    <name evidence="13" type="ORF">HS1genome_0046</name>
</gene>
<reference evidence="14" key="4">
    <citation type="submission" date="2020-09" db="EMBL/GenBank/DDBJ databases">
        <authorList>
            <person name="Sun Q."/>
            <person name="Ohkuma M."/>
        </authorList>
    </citation>
    <scope>NUCLEOTIDE SEQUENCE</scope>
    <source>
        <strain evidence="14">JCM 31740</strain>
    </source>
</reference>
<evidence type="ECO:0000313" key="15">
    <source>
        <dbReference type="Proteomes" id="UP000276741"/>
    </source>
</evidence>
<comment type="similarity">
    <text evidence="3 11">Belongs to the UMP kinase family.</text>
</comment>
<evidence type="ECO:0000313" key="13">
    <source>
        <dbReference type="EMBL" id="BBD71657.1"/>
    </source>
</evidence>
<dbReference type="Proteomes" id="UP000276741">
    <property type="component" value="Chromosome"/>
</dbReference>
<dbReference type="AlphaFoldDB" id="A0A348B0F5"/>
<dbReference type="HAMAP" id="MF_01220_A">
    <property type="entry name" value="PyrH_A"/>
    <property type="match status" value="1"/>
</dbReference>
<evidence type="ECO:0000256" key="5">
    <source>
        <dbReference type="ARBA" id="ARBA00022679"/>
    </source>
</evidence>
<evidence type="ECO:0000256" key="6">
    <source>
        <dbReference type="ARBA" id="ARBA00022741"/>
    </source>
</evidence>
<dbReference type="Pfam" id="PF00696">
    <property type="entry name" value="AA_kinase"/>
    <property type="match status" value="1"/>
</dbReference>
<evidence type="ECO:0000256" key="1">
    <source>
        <dbReference type="ARBA" id="ARBA00004496"/>
    </source>
</evidence>
<evidence type="ECO:0000256" key="9">
    <source>
        <dbReference type="ARBA" id="ARBA00022975"/>
    </source>
</evidence>